<comment type="catalytic activity">
    <reaction evidence="7 8">
        <text>L-methionyl-tRNA(fMet) + (6R)-10-formyltetrahydrofolate = N-formyl-L-methionyl-tRNA(fMet) + (6S)-5,6,7,8-tetrahydrofolate + H(+)</text>
        <dbReference type="Rhea" id="RHEA:24380"/>
        <dbReference type="Rhea" id="RHEA-COMP:9952"/>
        <dbReference type="Rhea" id="RHEA-COMP:9953"/>
        <dbReference type="ChEBI" id="CHEBI:15378"/>
        <dbReference type="ChEBI" id="CHEBI:57453"/>
        <dbReference type="ChEBI" id="CHEBI:78530"/>
        <dbReference type="ChEBI" id="CHEBI:78844"/>
        <dbReference type="ChEBI" id="CHEBI:195366"/>
        <dbReference type="EC" id="2.1.2.9"/>
    </reaction>
</comment>
<evidence type="ECO:0000256" key="2">
    <source>
        <dbReference type="ARBA" id="ARBA00010699"/>
    </source>
</evidence>
<evidence type="ECO:0000256" key="4">
    <source>
        <dbReference type="ARBA" id="ARBA00016014"/>
    </source>
</evidence>
<evidence type="ECO:0000259" key="9">
    <source>
        <dbReference type="Pfam" id="PF00551"/>
    </source>
</evidence>
<reference evidence="11 12" key="1">
    <citation type="submission" date="2018-05" db="EMBL/GenBank/DDBJ databases">
        <title>Complete genome sequence of Megasphaera sp. AJH120T, isolated from the ceca of a chicken.</title>
        <authorList>
            <person name="Maki J."/>
            <person name="Looft T."/>
        </authorList>
    </citation>
    <scope>NUCLEOTIDE SEQUENCE [LARGE SCALE GENOMIC DNA]</scope>
    <source>
        <strain evidence="11 12">AJH120</strain>
    </source>
</reference>
<keyword evidence="5 8" id="KW-0808">Transferase</keyword>
<evidence type="ECO:0000313" key="12">
    <source>
        <dbReference type="Proteomes" id="UP000254337"/>
    </source>
</evidence>
<dbReference type="InterPro" id="IPR036477">
    <property type="entry name" value="Formyl_transf_N_sf"/>
</dbReference>
<sequence>MASLRIVFMGTPDFSVPSLQTLYDQGFDIAAVYSQPDKQRGRGKKVSFSPVKEKALELGIPVLQPDTLRDEQVVAELAAFQPDVIIVIAYGKILPKAVLDIPKYGCLNVHGSLLPKYRGAAPIQYAVKDGEAVSGVTIMLLDEGMDTGAILKKAEIKLDPKETTGSLFDKLSVLGAQTLTDVLAHIEEYERNACPQDESQATYTAKIDKETAQIDWTQDAIVIERLIRTLDPHPGAYTWLDGKRLKVWSADVVDGAGAEPGTIIAVTKKNFTVQTGSGALCVREVQPESRKRMQTAQFLQGISLQPGDVLTRE</sequence>
<dbReference type="HAMAP" id="MF_00182">
    <property type="entry name" value="Formyl_trans"/>
    <property type="match status" value="1"/>
</dbReference>
<dbReference type="InterPro" id="IPR044135">
    <property type="entry name" value="Met-tRNA-FMT_C"/>
</dbReference>
<dbReference type="KEGG" id="meg:DKB62_00390"/>
<dbReference type="AlphaFoldDB" id="A0A346AWA4"/>
<evidence type="ECO:0000313" key="11">
    <source>
        <dbReference type="EMBL" id="AXL20147.1"/>
    </source>
</evidence>
<feature type="domain" description="Formyl transferase C-terminal" evidence="10">
    <location>
        <begin position="206"/>
        <end position="301"/>
    </location>
</feature>
<feature type="domain" description="Formyl transferase N-terminal" evidence="9">
    <location>
        <begin position="5"/>
        <end position="183"/>
    </location>
</feature>
<accession>A0A346AWA4</accession>
<feature type="binding site" evidence="8">
    <location>
        <begin position="112"/>
        <end position="115"/>
    </location>
    <ligand>
        <name>(6S)-5,6,7,8-tetrahydrofolate</name>
        <dbReference type="ChEBI" id="CHEBI:57453"/>
    </ligand>
</feature>
<evidence type="ECO:0000256" key="3">
    <source>
        <dbReference type="ARBA" id="ARBA00012261"/>
    </source>
</evidence>
<organism evidence="11 12">
    <name type="scientific">Megasphaera stantonii</name>
    <dbReference type="NCBI Taxonomy" id="2144175"/>
    <lineage>
        <taxon>Bacteria</taxon>
        <taxon>Bacillati</taxon>
        <taxon>Bacillota</taxon>
        <taxon>Negativicutes</taxon>
        <taxon>Veillonellales</taxon>
        <taxon>Veillonellaceae</taxon>
        <taxon>Megasphaera</taxon>
    </lineage>
</organism>
<dbReference type="Proteomes" id="UP000254337">
    <property type="component" value="Chromosome"/>
</dbReference>
<dbReference type="PANTHER" id="PTHR11138:SF5">
    <property type="entry name" value="METHIONYL-TRNA FORMYLTRANSFERASE, MITOCHONDRIAL"/>
    <property type="match status" value="1"/>
</dbReference>
<dbReference type="InterPro" id="IPR037022">
    <property type="entry name" value="Formyl_trans_C_sf"/>
</dbReference>
<dbReference type="Pfam" id="PF00551">
    <property type="entry name" value="Formyl_trans_N"/>
    <property type="match status" value="1"/>
</dbReference>
<dbReference type="InterPro" id="IPR041711">
    <property type="entry name" value="Met-tRNA-FMT_N"/>
</dbReference>
<evidence type="ECO:0000256" key="5">
    <source>
        <dbReference type="ARBA" id="ARBA00022679"/>
    </source>
</evidence>
<dbReference type="InterPro" id="IPR005794">
    <property type="entry name" value="Fmt"/>
</dbReference>
<dbReference type="SUPFAM" id="SSF50486">
    <property type="entry name" value="FMT C-terminal domain-like"/>
    <property type="match status" value="1"/>
</dbReference>
<dbReference type="PANTHER" id="PTHR11138">
    <property type="entry name" value="METHIONYL-TRNA FORMYLTRANSFERASE"/>
    <property type="match status" value="1"/>
</dbReference>
<gene>
    <name evidence="8" type="primary">fmt</name>
    <name evidence="11" type="ORF">DKB62_00390</name>
</gene>
<keyword evidence="6 8" id="KW-0648">Protein biosynthesis</keyword>
<dbReference type="CDD" id="cd08704">
    <property type="entry name" value="Met_tRNA_FMT_C"/>
    <property type="match status" value="1"/>
</dbReference>
<name>A0A346AWA4_9FIRM</name>
<proteinExistence type="inferred from homology"/>
<evidence type="ECO:0000256" key="6">
    <source>
        <dbReference type="ARBA" id="ARBA00022917"/>
    </source>
</evidence>
<dbReference type="EMBL" id="CP029462">
    <property type="protein sequence ID" value="AXL20147.1"/>
    <property type="molecule type" value="Genomic_DNA"/>
</dbReference>
<dbReference type="Pfam" id="PF02911">
    <property type="entry name" value="Formyl_trans_C"/>
    <property type="match status" value="1"/>
</dbReference>
<dbReference type="InterPro" id="IPR011034">
    <property type="entry name" value="Formyl_transferase-like_C_sf"/>
</dbReference>
<evidence type="ECO:0000256" key="8">
    <source>
        <dbReference type="HAMAP-Rule" id="MF_00182"/>
    </source>
</evidence>
<dbReference type="InterPro" id="IPR005793">
    <property type="entry name" value="Formyl_trans_C"/>
</dbReference>
<evidence type="ECO:0000256" key="7">
    <source>
        <dbReference type="ARBA" id="ARBA00048558"/>
    </source>
</evidence>
<dbReference type="NCBIfam" id="TIGR00460">
    <property type="entry name" value="fmt"/>
    <property type="match status" value="1"/>
</dbReference>
<keyword evidence="12" id="KW-1185">Reference proteome</keyword>
<comment type="similarity">
    <text evidence="2 8">Belongs to the Fmt family.</text>
</comment>
<dbReference type="Gene3D" id="3.10.25.10">
    <property type="entry name" value="Formyl transferase, C-terminal domain"/>
    <property type="match status" value="1"/>
</dbReference>
<evidence type="ECO:0000256" key="1">
    <source>
        <dbReference type="ARBA" id="ARBA00002606"/>
    </source>
</evidence>
<dbReference type="EC" id="2.1.2.9" evidence="3 8"/>
<dbReference type="GO" id="GO:0004479">
    <property type="term" value="F:methionyl-tRNA formyltransferase activity"/>
    <property type="evidence" value="ECO:0007669"/>
    <property type="project" value="UniProtKB-UniRule"/>
</dbReference>
<dbReference type="InterPro" id="IPR002376">
    <property type="entry name" value="Formyl_transf_N"/>
</dbReference>
<dbReference type="GO" id="GO:0005829">
    <property type="term" value="C:cytosol"/>
    <property type="evidence" value="ECO:0007669"/>
    <property type="project" value="TreeGrafter"/>
</dbReference>
<protein>
    <recommendedName>
        <fullName evidence="4 8">Methionyl-tRNA formyltransferase</fullName>
        <ecNumber evidence="3 8">2.1.2.9</ecNumber>
    </recommendedName>
</protein>
<comment type="function">
    <text evidence="1 8">Attaches a formyl group to the free amino group of methionyl-tRNA(fMet). The formyl group appears to play a dual role in the initiator identity of N-formylmethionyl-tRNA by promoting its recognition by IF2 and preventing the misappropriation of this tRNA by the elongation apparatus.</text>
</comment>
<dbReference type="CDD" id="cd08646">
    <property type="entry name" value="FMT_core_Met-tRNA-FMT_N"/>
    <property type="match status" value="1"/>
</dbReference>
<dbReference type="OrthoDB" id="9802815at2"/>
<dbReference type="SUPFAM" id="SSF53328">
    <property type="entry name" value="Formyltransferase"/>
    <property type="match status" value="1"/>
</dbReference>
<dbReference type="Gene3D" id="3.40.50.170">
    <property type="entry name" value="Formyl transferase, N-terminal domain"/>
    <property type="match status" value="1"/>
</dbReference>
<evidence type="ECO:0000259" key="10">
    <source>
        <dbReference type="Pfam" id="PF02911"/>
    </source>
</evidence>
<dbReference type="RefSeq" id="WP_107195506.1">
    <property type="nucleotide sequence ID" value="NZ_CP029462.1"/>
</dbReference>